<feature type="binding site" evidence="3">
    <location>
        <position position="128"/>
    </location>
    <ligand>
        <name>a divalent metal cation</name>
        <dbReference type="ChEBI" id="CHEBI:60240"/>
    </ligand>
</feature>
<dbReference type="InterPro" id="IPR007837">
    <property type="entry name" value="DinB"/>
</dbReference>
<comment type="similarity">
    <text evidence="1">Belongs to the DinB family.</text>
</comment>
<dbReference type="InterPro" id="IPR034660">
    <property type="entry name" value="DinB/YfiT-like"/>
</dbReference>
<dbReference type="Pfam" id="PF05163">
    <property type="entry name" value="DinB"/>
    <property type="match status" value="1"/>
</dbReference>
<evidence type="ECO:0000313" key="6">
    <source>
        <dbReference type="Proteomes" id="UP000181661"/>
    </source>
</evidence>
<dbReference type="EMBL" id="FNTS01000002">
    <property type="protein sequence ID" value="SED20458.1"/>
    <property type="molecule type" value="Genomic_DNA"/>
</dbReference>
<evidence type="ECO:0000256" key="1">
    <source>
        <dbReference type="ARBA" id="ARBA00008635"/>
    </source>
</evidence>
<proteinExistence type="inferred from homology"/>
<dbReference type="OrthoDB" id="9807509at2"/>
<sequence length="168" mass="19376">MSVLFEKLYRYDAWANKDLLDTLGTLDEEKYKVQLHTSLRLFNHSQVVMQIFAAHLSGTPHSYSADNTLDTPTLDELRAALTVSEQWYRDYLRNTSAENLSEAIPFVFTDGDKGYMTREEMLTHVVLHSGYHRAEIGRILAQHSITPPWDTFAVHLHQTEPARRQQGK</sequence>
<feature type="binding site" evidence="3">
    <location>
        <position position="44"/>
    </location>
    <ligand>
        <name>a divalent metal cation</name>
        <dbReference type="ChEBI" id="CHEBI:60240"/>
    </ligand>
</feature>
<feature type="binding site" evidence="3">
    <location>
        <position position="132"/>
    </location>
    <ligand>
        <name>a divalent metal cation</name>
        <dbReference type="ChEBI" id="CHEBI:60240"/>
    </ligand>
</feature>
<dbReference type="Proteomes" id="UP000181661">
    <property type="component" value="Unassembled WGS sequence"/>
</dbReference>
<dbReference type="GO" id="GO:0046872">
    <property type="term" value="F:metal ion binding"/>
    <property type="evidence" value="ECO:0007669"/>
    <property type="project" value="UniProtKB-KW"/>
</dbReference>
<evidence type="ECO:0000313" key="7">
    <source>
        <dbReference type="Proteomes" id="UP000182179"/>
    </source>
</evidence>
<reference evidence="4 6" key="1">
    <citation type="submission" date="2016-08" db="EMBL/GenBank/DDBJ databases">
        <title>Draft genome sequence of Pseudomonas costantinii LMG 22119, type strain isolated from cultivated mushroom (Agaricus bisporus) sporophores.</title>
        <authorList>
            <person name="Tambong J.T."/>
        </authorList>
    </citation>
    <scope>NUCLEOTIDE SEQUENCE [LARGE SCALE GENOMIC DNA]</scope>
    <source>
        <strain evidence="4 6">LMG 22119</strain>
    </source>
</reference>
<evidence type="ECO:0000256" key="3">
    <source>
        <dbReference type="PIRSR" id="PIRSR607837-1"/>
    </source>
</evidence>
<gene>
    <name evidence="4" type="ORF">BFL40_11150</name>
    <name evidence="5" type="ORF">SAMN04515675_0248</name>
</gene>
<dbReference type="AlphaFoldDB" id="A0A1S2V363"/>
<dbReference type="PANTHER" id="PTHR37302:SF1">
    <property type="entry name" value="PROTEIN DINB"/>
    <property type="match status" value="1"/>
</dbReference>
<keyword evidence="7" id="KW-1185">Reference proteome</keyword>
<organism evidence="4 6">
    <name type="scientific">Pseudomonas costantinii</name>
    <dbReference type="NCBI Taxonomy" id="168469"/>
    <lineage>
        <taxon>Bacteria</taxon>
        <taxon>Pseudomonadati</taxon>
        <taxon>Pseudomonadota</taxon>
        <taxon>Gammaproteobacteria</taxon>
        <taxon>Pseudomonadales</taxon>
        <taxon>Pseudomonadaceae</taxon>
        <taxon>Pseudomonas</taxon>
    </lineage>
</organism>
<keyword evidence="2 3" id="KW-0479">Metal-binding</keyword>
<name>A0A1S2V363_9PSED</name>
<accession>A0A1S2V363</accession>
<evidence type="ECO:0000256" key="2">
    <source>
        <dbReference type="ARBA" id="ARBA00022723"/>
    </source>
</evidence>
<dbReference type="EMBL" id="MDDR01000021">
    <property type="protein sequence ID" value="OIN53191.1"/>
    <property type="molecule type" value="Genomic_DNA"/>
</dbReference>
<dbReference type="PANTHER" id="PTHR37302">
    <property type="entry name" value="SLR1116 PROTEIN"/>
    <property type="match status" value="1"/>
</dbReference>
<dbReference type="Proteomes" id="UP000182179">
    <property type="component" value="Unassembled WGS sequence"/>
</dbReference>
<protein>
    <submittedName>
        <fullName evidence="4 5">Damage-inducible protein DinB</fullName>
    </submittedName>
</protein>
<evidence type="ECO:0000313" key="4">
    <source>
        <dbReference type="EMBL" id="OIN53191.1"/>
    </source>
</evidence>
<dbReference type="Gene3D" id="1.20.120.450">
    <property type="entry name" value="dinb family like domain"/>
    <property type="match status" value="1"/>
</dbReference>
<evidence type="ECO:0000313" key="5">
    <source>
        <dbReference type="EMBL" id="SED20458.1"/>
    </source>
</evidence>
<dbReference type="RefSeq" id="WP_071484038.1">
    <property type="nucleotide sequence ID" value="NZ_FNTS01000002.1"/>
</dbReference>
<comment type="caution">
    <text evidence="4">The sequence shown here is derived from an EMBL/GenBank/DDBJ whole genome shotgun (WGS) entry which is preliminary data.</text>
</comment>
<dbReference type="SUPFAM" id="SSF109854">
    <property type="entry name" value="DinB/YfiT-like putative metalloenzymes"/>
    <property type="match status" value="1"/>
</dbReference>
<reference evidence="5 7" key="2">
    <citation type="submission" date="2016-10" db="EMBL/GenBank/DDBJ databases">
        <authorList>
            <person name="Varghese N."/>
            <person name="Submissions S."/>
        </authorList>
    </citation>
    <scope>NUCLEOTIDE SEQUENCE [LARGE SCALE GENOMIC DNA]</scope>
    <source>
        <strain evidence="5 7">BS2773</strain>
    </source>
</reference>